<feature type="compositionally biased region" description="Basic and acidic residues" evidence="1">
    <location>
        <begin position="28"/>
        <end position="48"/>
    </location>
</feature>
<keyword evidence="4" id="KW-1185">Reference proteome</keyword>
<gene>
    <name evidence="3" type="ORF">RM572_17210</name>
</gene>
<protein>
    <recommendedName>
        <fullName evidence="5">Integral membrane protein</fullName>
    </recommendedName>
</protein>
<comment type="caution">
    <text evidence="3">The sequence shown here is derived from an EMBL/GenBank/DDBJ whole genome shotgun (WGS) entry which is preliminary data.</text>
</comment>
<proteinExistence type="predicted"/>
<dbReference type="Proteomes" id="UP001183414">
    <property type="component" value="Unassembled WGS sequence"/>
</dbReference>
<evidence type="ECO:0000256" key="1">
    <source>
        <dbReference type="SAM" id="MobiDB-lite"/>
    </source>
</evidence>
<evidence type="ECO:0008006" key="5">
    <source>
        <dbReference type="Google" id="ProtNLM"/>
    </source>
</evidence>
<sequence>MTDRRRRTAHADTDPSREDNPFAAPPEGRPDRPWQPRRPEGGDDRGGRGDGGPGGDGTGGGPGEGPGEGPGSSSGPHGSQGSQGSPWGGRWSTQQPGRQDGGFGGPRRPDQGGDGGRKTPGMRWDPTDPKQRHARYALHGGIWGLFFAVLGQFEIGLLLGALSVYWGVSALRGPSSVRSAASAHATAEDVAGTDRAGSGSGASRPAGTELTVTPAQAAKARRAAAISGLVAGGLALLSVVGGFTQRMVYEEYYTCRQDALTQAAREQCEDLPDDQVPFWLGEQPSGQ</sequence>
<feature type="transmembrane region" description="Helical" evidence="2">
    <location>
        <begin position="142"/>
        <end position="168"/>
    </location>
</feature>
<feature type="compositionally biased region" description="Low complexity" evidence="1">
    <location>
        <begin position="193"/>
        <end position="208"/>
    </location>
</feature>
<evidence type="ECO:0000313" key="3">
    <source>
        <dbReference type="EMBL" id="MDT0380494.1"/>
    </source>
</evidence>
<feature type="compositionally biased region" description="Low complexity" evidence="1">
    <location>
        <begin position="73"/>
        <end position="98"/>
    </location>
</feature>
<feature type="compositionally biased region" description="Basic and acidic residues" evidence="1">
    <location>
        <begin position="107"/>
        <end position="117"/>
    </location>
</feature>
<organism evidence="3 4">
    <name type="scientific">Streptomyces hazeniae</name>
    <dbReference type="NCBI Taxonomy" id="3075538"/>
    <lineage>
        <taxon>Bacteria</taxon>
        <taxon>Bacillati</taxon>
        <taxon>Actinomycetota</taxon>
        <taxon>Actinomycetes</taxon>
        <taxon>Kitasatosporales</taxon>
        <taxon>Streptomycetaceae</taxon>
        <taxon>Streptomyces</taxon>
    </lineage>
</organism>
<feature type="compositionally biased region" description="Gly residues" evidence="1">
    <location>
        <begin position="49"/>
        <end position="72"/>
    </location>
</feature>
<dbReference type="EMBL" id="JAVREQ010000015">
    <property type="protein sequence ID" value="MDT0380494.1"/>
    <property type="molecule type" value="Genomic_DNA"/>
</dbReference>
<feature type="compositionally biased region" description="Basic and acidic residues" evidence="1">
    <location>
        <begin position="1"/>
        <end position="20"/>
    </location>
</feature>
<dbReference type="RefSeq" id="WP_311674247.1">
    <property type="nucleotide sequence ID" value="NZ_JAVREQ010000015.1"/>
</dbReference>
<keyword evidence="2" id="KW-0812">Transmembrane</keyword>
<keyword evidence="2" id="KW-0472">Membrane</keyword>
<reference evidence="4" key="1">
    <citation type="submission" date="2023-07" db="EMBL/GenBank/DDBJ databases">
        <title>30 novel species of actinomycetes from the DSMZ collection.</title>
        <authorList>
            <person name="Nouioui I."/>
        </authorList>
    </citation>
    <scope>NUCLEOTIDE SEQUENCE [LARGE SCALE GENOMIC DNA]</scope>
    <source>
        <strain evidence="4">DSM 42041</strain>
    </source>
</reference>
<keyword evidence="2" id="KW-1133">Transmembrane helix</keyword>
<feature type="transmembrane region" description="Helical" evidence="2">
    <location>
        <begin position="223"/>
        <end position="243"/>
    </location>
</feature>
<evidence type="ECO:0000313" key="4">
    <source>
        <dbReference type="Proteomes" id="UP001183414"/>
    </source>
</evidence>
<feature type="region of interest" description="Disordered" evidence="1">
    <location>
        <begin position="187"/>
        <end position="210"/>
    </location>
</feature>
<evidence type="ECO:0000256" key="2">
    <source>
        <dbReference type="SAM" id="Phobius"/>
    </source>
</evidence>
<name>A0ABU2NUR8_9ACTN</name>
<accession>A0ABU2NUR8</accession>
<feature type="region of interest" description="Disordered" evidence="1">
    <location>
        <begin position="1"/>
        <end position="129"/>
    </location>
</feature>